<reference evidence="1" key="1">
    <citation type="submission" date="2019-10" db="EMBL/GenBank/DDBJ databases">
        <authorList>
            <consortium name="DOE Joint Genome Institute"/>
            <person name="Kuo A."/>
            <person name="Miyauchi S."/>
            <person name="Kiss E."/>
            <person name="Drula E."/>
            <person name="Kohler A."/>
            <person name="Sanchez-Garcia M."/>
            <person name="Andreopoulos B."/>
            <person name="Barry K.W."/>
            <person name="Bonito G."/>
            <person name="Buee M."/>
            <person name="Carver A."/>
            <person name="Chen C."/>
            <person name="Cichocki N."/>
            <person name="Clum A."/>
            <person name="Culley D."/>
            <person name="Crous P.W."/>
            <person name="Fauchery L."/>
            <person name="Girlanda M."/>
            <person name="Hayes R."/>
            <person name="Keri Z."/>
            <person name="Labutti K."/>
            <person name="Lipzen A."/>
            <person name="Lombard V."/>
            <person name="Magnuson J."/>
            <person name="Maillard F."/>
            <person name="Morin E."/>
            <person name="Murat C."/>
            <person name="Nolan M."/>
            <person name="Ohm R."/>
            <person name="Pangilinan J."/>
            <person name="Pereira M."/>
            <person name="Perotto S."/>
            <person name="Peter M."/>
            <person name="Riley R."/>
            <person name="Sitrit Y."/>
            <person name="Stielow B."/>
            <person name="Szollosi G."/>
            <person name="Zifcakova L."/>
            <person name="Stursova M."/>
            <person name="Spatafora J.W."/>
            <person name="Tedersoo L."/>
            <person name="Vaario L.-M."/>
            <person name="Yamada A."/>
            <person name="Yan M."/>
            <person name="Wang P."/>
            <person name="Xu J."/>
            <person name="Bruns T."/>
            <person name="Baldrian P."/>
            <person name="Vilgalys R."/>
            <person name="Henrissat B."/>
            <person name="Grigoriev I.V."/>
            <person name="Hibbett D."/>
            <person name="Nagy L.G."/>
            <person name="Martin F.M."/>
        </authorList>
    </citation>
    <scope>NUCLEOTIDE SEQUENCE</scope>
    <source>
        <strain evidence="1">P2</strain>
    </source>
</reference>
<evidence type="ECO:0000313" key="2">
    <source>
        <dbReference type="Proteomes" id="UP000886501"/>
    </source>
</evidence>
<proteinExistence type="predicted"/>
<accession>A0ACB6ZBR0</accession>
<comment type="caution">
    <text evidence="1">The sequence shown here is derived from an EMBL/GenBank/DDBJ whole genome shotgun (WGS) entry which is preliminary data.</text>
</comment>
<keyword evidence="2" id="KW-1185">Reference proteome</keyword>
<dbReference type="Proteomes" id="UP000886501">
    <property type="component" value="Unassembled WGS sequence"/>
</dbReference>
<gene>
    <name evidence="1" type="ORF">BDM02DRAFT_3117669</name>
</gene>
<reference evidence="1" key="2">
    <citation type="journal article" date="2020" name="Nat. Commun.">
        <title>Large-scale genome sequencing of mycorrhizal fungi provides insights into the early evolution of symbiotic traits.</title>
        <authorList>
            <person name="Miyauchi S."/>
            <person name="Kiss E."/>
            <person name="Kuo A."/>
            <person name="Drula E."/>
            <person name="Kohler A."/>
            <person name="Sanchez-Garcia M."/>
            <person name="Morin E."/>
            <person name="Andreopoulos B."/>
            <person name="Barry K.W."/>
            <person name="Bonito G."/>
            <person name="Buee M."/>
            <person name="Carver A."/>
            <person name="Chen C."/>
            <person name="Cichocki N."/>
            <person name="Clum A."/>
            <person name="Culley D."/>
            <person name="Crous P.W."/>
            <person name="Fauchery L."/>
            <person name="Girlanda M."/>
            <person name="Hayes R.D."/>
            <person name="Keri Z."/>
            <person name="LaButti K."/>
            <person name="Lipzen A."/>
            <person name="Lombard V."/>
            <person name="Magnuson J."/>
            <person name="Maillard F."/>
            <person name="Murat C."/>
            <person name="Nolan M."/>
            <person name="Ohm R.A."/>
            <person name="Pangilinan J."/>
            <person name="Pereira M.F."/>
            <person name="Perotto S."/>
            <person name="Peter M."/>
            <person name="Pfister S."/>
            <person name="Riley R."/>
            <person name="Sitrit Y."/>
            <person name="Stielow J.B."/>
            <person name="Szollosi G."/>
            <person name="Zifcakova L."/>
            <person name="Stursova M."/>
            <person name="Spatafora J.W."/>
            <person name="Tedersoo L."/>
            <person name="Vaario L.M."/>
            <person name="Yamada A."/>
            <person name="Yan M."/>
            <person name="Wang P."/>
            <person name="Xu J."/>
            <person name="Bruns T."/>
            <person name="Baldrian P."/>
            <person name="Vilgalys R."/>
            <person name="Dunand C."/>
            <person name="Henrissat B."/>
            <person name="Grigoriev I.V."/>
            <person name="Hibbett D."/>
            <person name="Nagy L.G."/>
            <person name="Martin F.M."/>
        </authorList>
    </citation>
    <scope>NUCLEOTIDE SEQUENCE</scope>
    <source>
        <strain evidence="1">P2</strain>
    </source>
</reference>
<organism evidence="1 2">
    <name type="scientific">Thelephora ganbajun</name>
    <name type="common">Ganba fungus</name>
    <dbReference type="NCBI Taxonomy" id="370292"/>
    <lineage>
        <taxon>Eukaryota</taxon>
        <taxon>Fungi</taxon>
        <taxon>Dikarya</taxon>
        <taxon>Basidiomycota</taxon>
        <taxon>Agaricomycotina</taxon>
        <taxon>Agaricomycetes</taxon>
        <taxon>Thelephorales</taxon>
        <taxon>Thelephoraceae</taxon>
        <taxon>Thelephora</taxon>
    </lineage>
</organism>
<dbReference type="EMBL" id="MU118042">
    <property type="protein sequence ID" value="KAF9647052.1"/>
    <property type="molecule type" value="Genomic_DNA"/>
</dbReference>
<name>A0ACB6ZBR0_THEGA</name>
<evidence type="ECO:0000313" key="1">
    <source>
        <dbReference type="EMBL" id="KAF9647052.1"/>
    </source>
</evidence>
<sequence>MMLRTTIGCRRVLASPRLARLNSSVSSNPTLRREVETDEDGIPIRPTWSVNELLSSYPRPTISPATLKHLHKLSALIPPEEGSHEHAKLTEEIQDLVKLVEAVKLVNTDSVDDWNSVPDGRIWAEGTGIDLNAEPILVDENEVKGRALLKYAKNVSPEGLYLIDSDRSK</sequence>
<protein>
    <submittedName>
        <fullName evidence="1">Uncharacterized protein</fullName>
    </submittedName>
</protein>